<sequence>MNNTYGSGGELPYRDMEAAVRALTAKKDRQPGTTSQQPQTPPPPPPPIHTPDQQTKQAVV</sequence>
<accession>A0A2R6C6E6</accession>
<gene>
    <name evidence="2" type="ORF">B9Q04_15815</name>
</gene>
<name>A0A2R6C6E6_9ARCH</name>
<feature type="compositionally biased region" description="Low complexity" evidence="1">
    <location>
        <begin position="50"/>
        <end position="60"/>
    </location>
</feature>
<dbReference type="Proteomes" id="UP000242015">
    <property type="component" value="Unassembled WGS sequence"/>
</dbReference>
<dbReference type="AlphaFoldDB" id="A0A2R6C6E6"/>
<organism evidence="2 3">
    <name type="scientific">Candidatus Marsarchaeota G2 archaeon BE_D</name>
    <dbReference type="NCBI Taxonomy" id="1978158"/>
    <lineage>
        <taxon>Archaea</taxon>
        <taxon>Candidatus Marsarchaeota</taxon>
        <taxon>Candidatus Marsarchaeota group 2</taxon>
    </lineage>
</organism>
<evidence type="ECO:0000256" key="1">
    <source>
        <dbReference type="SAM" id="MobiDB-lite"/>
    </source>
</evidence>
<evidence type="ECO:0000313" key="2">
    <source>
        <dbReference type="EMBL" id="PSO06485.1"/>
    </source>
</evidence>
<proteinExistence type="predicted"/>
<dbReference type="EMBL" id="NEXF01000479">
    <property type="protein sequence ID" value="PSO06485.1"/>
    <property type="molecule type" value="Genomic_DNA"/>
</dbReference>
<reference evidence="2 3" key="1">
    <citation type="submission" date="2017-04" db="EMBL/GenBank/DDBJ databases">
        <title>Novel microbial lineages endemic to geothermal iron-oxide mats fill important gaps in the evolutionary history of Archaea.</title>
        <authorList>
            <person name="Jay Z.J."/>
            <person name="Beam J.P."/>
            <person name="Dlakic M."/>
            <person name="Rusch D.B."/>
            <person name="Kozubal M.A."/>
            <person name="Inskeep W.P."/>
        </authorList>
    </citation>
    <scope>NUCLEOTIDE SEQUENCE [LARGE SCALE GENOMIC DNA]</scope>
    <source>
        <strain evidence="2">BE_D</strain>
    </source>
</reference>
<feature type="compositionally biased region" description="Pro residues" evidence="1">
    <location>
        <begin position="39"/>
        <end position="49"/>
    </location>
</feature>
<feature type="region of interest" description="Disordered" evidence="1">
    <location>
        <begin position="23"/>
        <end position="60"/>
    </location>
</feature>
<protein>
    <submittedName>
        <fullName evidence="2">Uncharacterized protein</fullName>
    </submittedName>
</protein>
<comment type="caution">
    <text evidence="2">The sequence shown here is derived from an EMBL/GenBank/DDBJ whole genome shotgun (WGS) entry which is preliminary data.</text>
</comment>
<evidence type="ECO:0000313" key="3">
    <source>
        <dbReference type="Proteomes" id="UP000242015"/>
    </source>
</evidence>